<dbReference type="Pfam" id="PF00179">
    <property type="entry name" value="UQ_con"/>
    <property type="match status" value="1"/>
</dbReference>
<dbReference type="PROSITE" id="PS50127">
    <property type="entry name" value="UBC_2"/>
    <property type="match status" value="1"/>
</dbReference>
<keyword evidence="8" id="KW-0067">ATP-binding</keyword>
<evidence type="ECO:0000256" key="20">
    <source>
        <dbReference type="ARBA" id="ARBA00082143"/>
    </source>
</evidence>
<evidence type="ECO:0000313" key="23">
    <source>
        <dbReference type="Ensembl" id="ENSACOP00000007700.1"/>
    </source>
</evidence>
<evidence type="ECO:0000256" key="19">
    <source>
        <dbReference type="ARBA" id="ARBA00081850"/>
    </source>
</evidence>
<evidence type="ECO:0000256" key="1">
    <source>
        <dbReference type="ARBA" id="ARBA00004123"/>
    </source>
</evidence>
<dbReference type="SMART" id="SM00212">
    <property type="entry name" value="UBCc"/>
    <property type="match status" value="1"/>
</dbReference>
<evidence type="ECO:0000256" key="2">
    <source>
        <dbReference type="ARBA" id="ARBA00004496"/>
    </source>
</evidence>
<dbReference type="Gene3D" id="3.10.110.10">
    <property type="entry name" value="Ubiquitin Conjugating Enzyme"/>
    <property type="match status" value="1"/>
</dbReference>
<feature type="region of interest" description="Disordered" evidence="21">
    <location>
        <begin position="1200"/>
        <end position="1253"/>
    </location>
</feature>
<dbReference type="PANTHER" id="PTHR46116">
    <property type="entry name" value="(E3-INDEPENDENT) E2 UBIQUITIN-CONJUGATING ENZYME"/>
    <property type="match status" value="1"/>
</dbReference>
<evidence type="ECO:0000256" key="9">
    <source>
        <dbReference type="ARBA" id="ARBA00022843"/>
    </source>
</evidence>
<evidence type="ECO:0000256" key="11">
    <source>
        <dbReference type="ARBA" id="ARBA00023242"/>
    </source>
</evidence>
<keyword evidence="11" id="KW-0539">Nucleus</keyword>
<evidence type="ECO:0000313" key="24">
    <source>
        <dbReference type="Proteomes" id="UP000694522"/>
    </source>
</evidence>
<feature type="region of interest" description="Disordered" evidence="21">
    <location>
        <begin position="491"/>
        <end position="532"/>
    </location>
</feature>
<feature type="region of interest" description="Disordered" evidence="21">
    <location>
        <begin position="1"/>
        <end position="60"/>
    </location>
</feature>
<dbReference type="Pfam" id="PF23048">
    <property type="entry name" value="SH3-A_UBE2O"/>
    <property type="match status" value="1"/>
</dbReference>
<evidence type="ECO:0000256" key="17">
    <source>
        <dbReference type="ARBA" id="ARBA00077073"/>
    </source>
</evidence>
<dbReference type="InterPro" id="IPR057734">
    <property type="entry name" value="UBE2O-like_SH3-C"/>
</dbReference>
<sequence length="1301" mass="143648">PANAAQVGRPKEQRGRIPVGKGQAVMAGSASTSPSPARAVEPARETTSISKFPGDRGEKPLGRLLFSHDLVSGRYRGSVRFGLVRLIHGEDSEEDSDEGGRGSESGAPGTGGAEEGRASPLRRGYVRVQWYPEGIKQHVKETKLKLEDRSVVPRDVVRHMSSSDSQCGTVIDVNIECAVKLVGTNCILYPVNSKDLQHIWPFMYGDYIAYDCWLGKVYDLKNQVILKLSNGARCSMSTEDGAKLYDVCPHVSDSGLFFDDSYGFYPGQVLIGPSKVFSSVQWLSGVKPVLSTKSKFRVVVEEVQVVELKVTWITKSFCPGGTDSVSPPPSVISQEKLSRVKRLGCFDHAQRQLGERCLYVFPDKVEPAKITCECPERNCVLGEGSVAKKVRRLLKKQIVKIMSCSPESQGTNEAPDKEAAAADDQKSEELKLESKCELDDSPTSAPSPEESKEEQPEETGKEKEGAAARQQPPFLLKDEGLSDYRLQSMEQDADDEAADDTDDTSSVTSSASSTASSQSGSGTGRKKSIPLSIKNLKRKHKKKKTKVSREFKPGDRVAVEVVTTMTSADVMWQDGTVETNIRSNELIPVHHLDNNEFCPGDFVVDKRAQSSQDPGLYGVVQSGDHIGRTCVVKWFKLKSSGDDVELIGEEEDVSVYDIADHPDFRFRTTDIVIRIGNSDGATAKEDEPSVGQVARVDVSSKVEVVWADNSKTIILPQHLYNIESEIEESDYDSVDGSTSGASSEWEDESDSWETDNGLMEDDHPKIEELEPEEPAAEEVKKVEEQVQGAVAMAVADLATEKGVKERAPKSFRELKEAIKILESLKNMTVEQLLTVSPTSPTMDLEKPTREKKFLDDIKKLQENLKKTLDNVAIAEEEKMEAMVETEKKEEKAEAQTPVRSEWPSETPVLCQQSGGKPGVTFTSAKGEVFSVLEYAPDTHAFKKMEFQPPEAKKFFSTVRKEMALLATSLPDGIMVKTFEDRMDLFSALIKGPTRTPYEDGLFLFDIQLPNIYPAVPPLFRYLSQCSGRLNPNLYDNGKVCVSLLGTWIGKGTERWTSKSSLLQVLISIQGLILVNEPYYNEAGFDSDRGLQEGYENSRCYNEMTLIRVVQSMMQLLRRPVEVFEHEIREHFRCHGWRLVSRIESWLETNELVESSQEQANGAGSASLCSASSGAAAELSDSALDGKEELDDSEFAAAVPNAADAQQYSDSESTAQARGADLARDRTDEGKAAQDSAMQPSVKPKKRRKSYRSFLPEKSGYPDIGFPLFPLSKGFIKSIRGVLQQYRAALAGANIPEWTEDK</sequence>
<feature type="region of interest" description="Disordered" evidence="21">
    <location>
        <begin position="728"/>
        <end position="760"/>
    </location>
</feature>
<dbReference type="InterPro" id="IPR016135">
    <property type="entry name" value="UBQ-conjugating_enzyme/RWD"/>
</dbReference>
<feature type="compositionally biased region" description="Basic and acidic residues" evidence="21">
    <location>
        <begin position="1220"/>
        <end position="1231"/>
    </location>
</feature>
<keyword evidence="3" id="KW-0963">Cytoplasm</keyword>
<dbReference type="SUPFAM" id="SSF54495">
    <property type="entry name" value="UBC-like"/>
    <property type="match status" value="1"/>
</dbReference>
<feature type="compositionally biased region" description="Acidic residues" evidence="21">
    <location>
        <begin position="491"/>
        <end position="503"/>
    </location>
</feature>
<name>A0A8B9IV40_9PSIT</name>
<dbReference type="FunFam" id="3.10.110.10:FF:000045">
    <property type="entry name" value="Ubiquitin conjugating enzyme E2 O"/>
    <property type="match status" value="1"/>
</dbReference>
<evidence type="ECO:0000256" key="3">
    <source>
        <dbReference type="ARBA" id="ARBA00022490"/>
    </source>
</evidence>
<dbReference type="CDD" id="cd23837">
    <property type="entry name" value="UBCc_UBE2O"/>
    <property type="match status" value="1"/>
</dbReference>
<reference evidence="23" key="2">
    <citation type="submission" date="2025-09" db="UniProtKB">
        <authorList>
            <consortium name="Ensembl"/>
        </authorList>
    </citation>
    <scope>IDENTIFICATION</scope>
</reference>
<dbReference type="Ensembl" id="ENSACOT00000007972.1">
    <property type="protein sequence ID" value="ENSACOP00000007700.1"/>
    <property type="gene ID" value="ENSACOG00000005162.1"/>
</dbReference>
<keyword evidence="24" id="KW-1185">Reference proteome</keyword>
<evidence type="ECO:0000256" key="5">
    <source>
        <dbReference type="ARBA" id="ARBA00022679"/>
    </source>
</evidence>
<dbReference type="Pfam" id="PF23043">
    <property type="entry name" value="SH3-B_UBE2O"/>
    <property type="match status" value="1"/>
</dbReference>
<dbReference type="PANTHER" id="PTHR46116:SF15">
    <property type="entry name" value="(E3-INDEPENDENT) E2 UBIQUITIN-CONJUGATING ENZYME"/>
    <property type="match status" value="1"/>
</dbReference>
<feature type="region of interest" description="Disordered" evidence="21">
    <location>
        <begin position="90"/>
        <end position="118"/>
    </location>
</feature>
<comment type="catalytic activity">
    <reaction evidence="12">
        <text>S-ubiquitinyl-[E1 ubiquitin-activating enzyme]-L-cysteine + [acceptor protein]-L-lysine = [E1 ubiquitin-activating enzyme]-L-cysteine + N(6)-monoubiquitinyl-[acceptor protein]-L-lysine.</text>
        <dbReference type="EC" id="2.3.2.24"/>
    </reaction>
</comment>
<keyword evidence="7" id="KW-0833">Ubl conjugation pathway</keyword>
<protein>
    <recommendedName>
        <fullName evidence="13">(E3-independent) E2 ubiquitin-conjugating enzyme</fullName>
        <ecNumber evidence="13">2.3.2.24</ecNumber>
    </recommendedName>
    <alternativeName>
        <fullName evidence="17">E2/E3 hybrid ubiquitin-protein ligase UBE2O</fullName>
    </alternativeName>
    <alternativeName>
        <fullName evidence="20">Ubiquitin carrier protein O</fullName>
    </alternativeName>
    <alternativeName>
        <fullName evidence="16">Ubiquitin-conjugating enzyme E2 O</fullName>
    </alternativeName>
    <alternativeName>
        <fullName evidence="19">Ubiquitin-conjugating enzyme E2 of 230 kDa</fullName>
    </alternativeName>
    <alternativeName>
        <fullName evidence="18">Ubiquitin-protein ligase O</fullName>
    </alternativeName>
</protein>
<feature type="compositionally biased region" description="Polar residues" evidence="21">
    <location>
        <begin position="1205"/>
        <end position="1215"/>
    </location>
</feature>
<dbReference type="InterPro" id="IPR000608">
    <property type="entry name" value="UBC"/>
</dbReference>
<dbReference type="InterPro" id="IPR057735">
    <property type="entry name" value="UBE2O-like_tSH3-B"/>
</dbReference>
<comment type="subunit">
    <text evidence="15">Interacts with CPNE1 (via VWFA domain) and CPNE4 (via VWFA domain). Interacts with UBR2.</text>
</comment>
<evidence type="ECO:0000256" key="18">
    <source>
        <dbReference type="ARBA" id="ARBA00077504"/>
    </source>
</evidence>
<organism evidence="23 24">
    <name type="scientific">Amazona collaria</name>
    <name type="common">yellow-billed parrot</name>
    <dbReference type="NCBI Taxonomy" id="241587"/>
    <lineage>
        <taxon>Eukaryota</taxon>
        <taxon>Metazoa</taxon>
        <taxon>Chordata</taxon>
        <taxon>Craniata</taxon>
        <taxon>Vertebrata</taxon>
        <taxon>Euteleostomi</taxon>
        <taxon>Archelosauria</taxon>
        <taxon>Archosauria</taxon>
        <taxon>Dinosauria</taxon>
        <taxon>Saurischia</taxon>
        <taxon>Theropoda</taxon>
        <taxon>Coelurosauria</taxon>
        <taxon>Aves</taxon>
        <taxon>Neognathae</taxon>
        <taxon>Neoaves</taxon>
        <taxon>Telluraves</taxon>
        <taxon>Australaves</taxon>
        <taxon>Psittaciformes</taxon>
        <taxon>Psittacidae</taxon>
        <taxon>Amazona</taxon>
    </lineage>
</organism>
<evidence type="ECO:0000256" key="16">
    <source>
        <dbReference type="ARBA" id="ARBA00076102"/>
    </source>
</evidence>
<evidence type="ECO:0000256" key="13">
    <source>
        <dbReference type="ARBA" id="ARBA00039076"/>
    </source>
</evidence>
<dbReference type="GO" id="GO:0005634">
    <property type="term" value="C:nucleus"/>
    <property type="evidence" value="ECO:0007669"/>
    <property type="project" value="UniProtKB-SubCell"/>
</dbReference>
<keyword evidence="9" id="KW-0832">Ubl conjugation</keyword>
<dbReference type="GO" id="GO:0005737">
    <property type="term" value="C:cytoplasm"/>
    <property type="evidence" value="ECO:0007669"/>
    <property type="project" value="UniProtKB-SubCell"/>
</dbReference>
<dbReference type="Pfam" id="PF23046">
    <property type="entry name" value="tSH3-B_UBE2O"/>
    <property type="match status" value="1"/>
</dbReference>
<dbReference type="GO" id="GO:0061631">
    <property type="term" value="F:ubiquitin conjugating enzyme activity"/>
    <property type="evidence" value="ECO:0007669"/>
    <property type="project" value="UniProtKB-EC"/>
</dbReference>
<dbReference type="Proteomes" id="UP000694522">
    <property type="component" value="Unplaced"/>
</dbReference>
<feature type="compositionally biased region" description="Basic and acidic residues" evidence="21">
    <location>
        <begin position="449"/>
        <end position="466"/>
    </location>
</feature>
<reference evidence="23" key="1">
    <citation type="submission" date="2025-08" db="UniProtKB">
        <authorList>
            <consortium name="Ensembl"/>
        </authorList>
    </citation>
    <scope>IDENTIFICATION</scope>
</reference>
<evidence type="ECO:0000256" key="7">
    <source>
        <dbReference type="ARBA" id="ARBA00022786"/>
    </source>
</evidence>
<comment type="subcellular location">
    <subcellularLocation>
        <location evidence="2">Cytoplasm</location>
    </subcellularLocation>
    <subcellularLocation>
        <location evidence="1">Nucleus</location>
    </subcellularLocation>
</comment>
<dbReference type="InterPro" id="IPR057733">
    <property type="entry name" value="UBE2O-like_SH3-B"/>
</dbReference>
<evidence type="ECO:0000259" key="22">
    <source>
        <dbReference type="PROSITE" id="PS50127"/>
    </source>
</evidence>
<feature type="compositionally biased region" description="Acidic residues" evidence="21">
    <location>
        <begin position="744"/>
        <end position="753"/>
    </location>
</feature>
<proteinExistence type="predicted"/>
<evidence type="ECO:0000256" key="6">
    <source>
        <dbReference type="ARBA" id="ARBA00022741"/>
    </source>
</evidence>
<feature type="region of interest" description="Disordered" evidence="21">
    <location>
        <begin position="888"/>
        <end position="915"/>
    </location>
</feature>
<feature type="domain" description="UBC core" evidence="22">
    <location>
        <begin position="953"/>
        <end position="1113"/>
    </location>
</feature>
<evidence type="ECO:0000256" key="10">
    <source>
        <dbReference type="ARBA" id="ARBA00023054"/>
    </source>
</evidence>
<evidence type="ECO:0000256" key="12">
    <source>
        <dbReference type="ARBA" id="ARBA00035845"/>
    </source>
</evidence>
<evidence type="ECO:0000256" key="15">
    <source>
        <dbReference type="ARBA" id="ARBA00065490"/>
    </source>
</evidence>
<keyword evidence="4" id="KW-0597">Phosphoprotein</keyword>
<dbReference type="EC" id="2.3.2.24" evidence="13"/>
<keyword evidence="10" id="KW-0175">Coiled coil</keyword>
<feature type="region of interest" description="Disordered" evidence="21">
    <location>
        <begin position="406"/>
        <end position="476"/>
    </location>
</feature>
<dbReference type="Pfam" id="PF23044">
    <property type="entry name" value="SH3-C_UBE2O"/>
    <property type="match status" value="1"/>
</dbReference>
<evidence type="ECO:0000256" key="8">
    <source>
        <dbReference type="ARBA" id="ARBA00022840"/>
    </source>
</evidence>
<accession>A0A8B9IV40</accession>
<evidence type="ECO:0000256" key="4">
    <source>
        <dbReference type="ARBA" id="ARBA00022553"/>
    </source>
</evidence>
<feature type="compositionally biased region" description="Low complexity" evidence="21">
    <location>
        <begin position="504"/>
        <end position="520"/>
    </location>
</feature>
<feature type="compositionally biased region" description="Basic and acidic residues" evidence="21">
    <location>
        <begin position="414"/>
        <end position="438"/>
    </location>
</feature>
<keyword evidence="6" id="KW-0547">Nucleotide-binding</keyword>
<dbReference type="InterPro" id="IPR057732">
    <property type="entry name" value="SH3-A_UBE2O"/>
</dbReference>
<keyword evidence="5" id="KW-0808">Transferase</keyword>
<evidence type="ECO:0000256" key="21">
    <source>
        <dbReference type="SAM" id="MobiDB-lite"/>
    </source>
</evidence>
<evidence type="ECO:0000256" key="14">
    <source>
        <dbReference type="ARBA" id="ARBA00057012"/>
    </source>
</evidence>
<dbReference type="GO" id="GO:0005524">
    <property type="term" value="F:ATP binding"/>
    <property type="evidence" value="ECO:0007669"/>
    <property type="project" value="UniProtKB-KW"/>
</dbReference>
<comment type="function">
    <text evidence="14">E2/E3 hybrid ubiquitin-protein ligase that displays both E2 and E3 ligase activities and mediates monoubiquitination of target proteins. Negatively regulates TRAF6-mediated NF-kappa-B activation independently of its E2 activity. Acts as a positive regulator of BMP7 signaling by mediating monoubiquitination of SMAD6, thereby regulating adipogenesis. Mediates monoubiquitination at different sites of the nuclear localization signal (NLS) of BAP1, leading to cytoplasmic retention of BAP1. Also able to monoubiquitinate the NLS of other chromatin-associated proteins, such as INO80 and CXXC1, affecting their subcellular location. Acts as a regulator of retrograde transport by assisting the TRIM27:MAGEL2 E3 ubiquitin ligase complex to mediate 'Lys-63'-linked ubiquitination of WASHC1, leading to promote endosomal F-actin assembly.</text>
</comment>